<protein>
    <recommendedName>
        <fullName evidence="4">Mobilization protein</fullName>
    </recommendedName>
</protein>
<gene>
    <name evidence="2" type="ORF">IC230_29805</name>
</gene>
<comment type="caution">
    <text evidence="2">The sequence shown here is derived from an EMBL/GenBank/DDBJ whole genome shotgun (WGS) entry which is preliminary data.</text>
</comment>
<feature type="region of interest" description="Disordered" evidence="1">
    <location>
        <begin position="1"/>
        <end position="25"/>
    </location>
</feature>
<dbReference type="RefSeq" id="WP_191042730.1">
    <property type="nucleotide sequence ID" value="NZ_JACXAA010000017.1"/>
</dbReference>
<evidence type="ECO:0000313" key="3">
    <source>
        <dbReference type="Proteomes" id="UP000653797"/>
    </source>
</evidence>
<sequence>MEQGHTFNQDSQAKRSGRPTKKAEQIRCHKVTIALTESEYQYFKKLAGHEPLFVPTGRNARPKRQHGSMAGLIRRLMKMNGLGKGLSPLATVEQERILGQLANQSNYLQQLGRQADAGGFLAVVVQVTSLIQRISAILDEYDRIRRIDRKGVPIINVPI</sequence>
<dbReference type="EMBL" id="JACXAA010000017">
    <property type="protein sequence ID" value="MBD2757111.1"/>
    <property type="molecule type" value="Genomic_DNA"/>
</dbReference>
<feature type="compositionally biased region" description="Polar residues" evidence="1">
    <location>
        <begin position="1"/>
        <end position="11"/>
    </location>
</feature>
<organism evidence="2 3">
    <name type="scientific">Spirosoma validum</name>
    <dbReference type="NCBI Taxonomy" id="2771355"/>
    <lineage>
        <taxon>Bacteria</taxon>
        <taxon>Pseudomonadati</taxon>
        <taxon>Bacteroidota</taxon>
        <taxon>Cytophagia</taxon>
        <taxon>Cytophagales</taxon>
        <taxon>Cytophagaceae</taxon>
        <taxon>Spirosoma</taxon>
    </lineage>
</organism>
<evidence type="ECO:0000256" key="1">
    <source>
        <dbReference type="SAM" id="MobiDB-lite"/>
    </source>
</evidence>
<proteinExistence type="predicted"/>
<name>A0A927B8E6_9BACT</name>
<dbReference type="Proteomes" id="UP000653797">
    <property type="component" value="Unassembled WGS sequence"/>
</dbReference>
<accession>A0A927B8E6</accession>
<keyword evidence="3" id="KW-1185">Reference proteome</keyword>
<evidence type="ECO:0008006" key="4">
    <source>
        <dbReference type="Google" id="ProtNLM"/>
    </source>
</evidence>
<reference evidence="2" key="1">
    <citation type="submission" date="2020-09" db="EMBL/GenBank/DDBJ databases">
        <authorList>
            <person name="Kim M.K."/>
        </authorList>
    </citation>
    <scope>NUCLEOTIDE SEQUENCE</scope>
    <source>
        <strain evidence="2">BT704</strain>
    </source>
</reference>
<dbReference type="AlphaFoldDB" id="A0A927B8E6"/>
<evidence type="ECO:0000313" key="2">
    <source>
        <dbReference type="EMBL" id="MBD2757111.1"/>
    </source>
</evidence>